<keyword evidence="2" id="KW-1185">Reference proteome</keyword>
<sequence length="225" mass="25843">MLMIGLPAHGFVLLSMPKCASTSLVQALQGRAELVLRSNPRLKHMNCRSFHALIVPVLNNGGYQRDDYELISLFREPVAWVESWWRYRQRPALAREDPSKYTGEISFEEFVGRYVDNDPRPGTLRGRPAKFVSLSDRLDIGVDRLFALEQPEVWKRWIGEKVGGDLDVQVDNRSSVRTEPELSRTMRARLDEFFRPELEIYERLRPTGEWAPPRGYVPGASPVST</sequence>
<proteinExistence type="predicted"/>
<dbReference type="InterPro" id="IPR027417">
    <property type="entry name" value="P-loop_NTPase"/>
</dbReference>
<reference evidence="1 2" key="1">
    <citation type="journal article" date="2019" name="Int. J. Syst. Evol. Microbiol.">
        <title>The Global Catalogue of Microorganisms (GCM) 10K type strain sequencing project: providing services to taxonomists for standard genome sequencing and annotation.</title>
        <authorList>
            <consortium name="The Broad Institute Genomics Platform"/>
            <consortium name="The Broad Institute Genome Sequencing Center for Infectious Disease"/>
            <person name="Wu L."/>
            <person name="Ma J."/>
        </authorList>
    </citation>
    <scope>NUCLEOTIDE SEQUENCE [LARGE SCALE GENOMIC DNA]</scope>
    <source>
        <strain evidence="1 2">JCM 11813</strain>
    </source>
</reference>
<dbReference type="Gene3D" id="3.40.50.300">
    <property type="entry name" value="P-loop containing nucleotide triphosphate hydrolases"/>
    <property type="match status" value="1"/>
</dbReference>
<protein>
    <recommendedName>
        <fullName evidence="3">Sulfotransferase family protein</fullName>
    </recommendedName>
</protein>
<evidence type="ECO:0000313" key="1">
    <source>
        <dbReference type="EMBL" id="GAA1140801.1"/>
    </source>
</evidence>
<dbReference type="Proteomes" id="UP001499979">
    <property type="component" value="Unassembled WGS sequence"/>
</dbReference>
<evidence type="ECO:0008006" key="3">
    <source>
        <dbReference type="Google" id="ProtNLM"/>
    </source>
</evidence>
<accession>A0ABN1UFK4</accession>
<name>A0ABN1UFK4_9ACTN</name>
<dbReference type="EMBL" id="BAAAJE010000007">
    <property type="protein sequence ID" value="GAA1140801.1"/>
    <property type="molecule type" value="Genomic_DNA"/>
</dbReference>
<evidence type="ECO:0000313" key="2">
    <source>
        <dbReference type="Proteomes" id="UP001499979"/>
    </source>
</evidence>
<comment type="caution">
    <text evidence="1">The sequence shown here is derived from an EMBL/GenBank/DDBJ whole genome shotgun (WGS) entry which is preliminary data.</text>
</comment>
<organism evidence="1 2">
    <name type="scientific">Nocardioides aquiterrae</name>
    <dbReference type="NCBI Taxonomy" id="203799"/>
    <lineage>
        <taxon>Bacteria</taxon>
        <taxon>Bacillati</taxon>
        <taxon>Actinomycetota</taxon>
        <taxon>Actinomycetes</taxon>
        <taxon>Propionibacteriales</taxon>
        <taxon>Nocardioidaceae</taxon>
        <taxon>Nocardioides</taxon>
    </lineage>
</organism>
<gene>
    <name evidence="1" type="ORF">GCM10009606_20340</name>
</gene>
<dbReference type="SUPFAM" id="SSF52540">
    <property type="entry name" value="P-loop containing nucleoside triphosphate hydrolases"/>
    <property type="match status" value="1"/>
</dbReference>